<gene>
    <name evidence="4" type="ORF">ACFPCV_37900</name>
</gene>
<evidence type="ECO:0000259" key="3">
    <source>
        <dbReference type="Pfam" id="PF20469"/>
    </source>
</evidence>
<dbReference type="RefSeq" id="WP_378062272.1">
    <property type="nucleotide sequence ID" value="NZ_JBHSIS010000027.1"/>
</dbReference>
<sequence length="649" mass="72404">MFLERLTLTNFQCFGPDATPIRFDQQLTAMLGSNASGKTAACQALLRLFSIIGDQRRVRPEDFHVPDDEDEAPATRSLTIEAVFAFPELTDDTGAVTASSAVPEFFRQMTADDQGDLKLRIVLEASWSADGSVAGTIDESRRIVHTFDKDYGEQWITLHDSDRNRIQMVYVPATRDGARQVTAFLRGRVWRASQWSDPFREHVSDAAAELAEKFRDEAVVETVTGAVSARWQALHHLASEQNPLFEPISRDISVLVTNAEMLFEPSPTGRIRSARELSDGQQSLLHIALTAASLDLETAIAAGEHDDKFDITGMALPSLTLLAIEEPENNLAPFFLSRVVQQLLDVTTSGRAQAVISSHSASVMSRIRPEQVRHFRLNETSRTTRVCEIVLPDGSTEAGKYIREAVHAYPELYFARFVVLGEGDSEQVVLPKLAEARDLHIDQSFVAVVPLGGRHTKHFWRLLRQLDIPHATLLDLDWGRAGGGEGRIRDACTNLLAVNVDPFDGSEEIHGFASTDDITNLTTDEFKDWIHHLEKWDVYFCTPLDLDMLLLKRFKSAYTDNLEEGQQGPSSKGDPRDAVLGDPGVRPDVSYWTEEKTDDLRWYRYLFLTHSKPSTHLRALAHVDSAELAAVKGPLARLLDRIEQAVAPI</sequence>
<keyword evidence="5" id="KW-1185">Reference proteome</keyword>
<evidence type="ECO:0000313" key="5">
    <source>
        <dbReference type="Proteomes" id="UP001595859"/>
    </source>
</evidence>
<dbReference type="Pfam" id="PF13304">
    <property type="entry name" value="AAA_21"/>
    <property type="match status" value="1"/>
</dbReference>
<feature type="domain" description="OLD protein-like TOPRIM" evidence="3">
    <location>
        <begin position="414"/>
        <end position="477"/>
    </location>
</feature>
<accession>A0ABV9SD83</accession>
<comment type="caution">
    <text evidence="4">The sequence shown here is derived from an EMBL/GenBank/DDBJ whole genome shotgun (WGS) entry which is preliminary data.</text>
</comment>
<feature type="domain" description="ATPase AAA-type core" evidence="2">
    <location>
        <begin position="247"/>
        <end position="365"/>
    </location>
</feature>
<dbReference type="CDD" id="cd01026">
    <property type="entry name" value="TOPRIM_OLD"/>
    <property type="match status" value="1"/>
</dbReference>
<dbReference type="GO" id="GO:0004519">
    <property type="term" value="F:endonuclease activity"/>
    <property type="evidence" value="ECO:0007669"/>
    <property type="project" value="UniProtKB-KW"/>
</dbReference>
<dbReference type="EMBL" id="JBHSIS010000027">
    <property type="protein sequence ID" value="MFC4859302.1"/>
    <property type="molecule type" value="Genomic_DNA"/>
</dbReference>
<protein>
    <submittedName>
        <fullName evidence="4">ATP-dependent endonuclease</fullName>
    </submittedName>
</protein>
<feature type="region of interest" description="Disordered" evidence="1">
    <location>
        <begin position="562"/>
        <end position="582"/>
    </location>
</feature>
<dbReference type="InterPro" id="IPR003959">
    <property type="entry name" value="ATPase_AAA_core"/>
</dbReference>
<dbReference type="Proteomes" id="UP001595859">
    <property type="component" value="Unassembled WGS sequence"/>
</dbReference>
<keyword evidence="4" id="KW-0540">Nuclease</keyword>
<organism evidence="4 5">
    <name type="scientific">Actinophytocola glycyrrhizae</name>
    <dbReference type="NCBI Taxonomy" id="2044873"/>
    <lineage>
        <taxon>Bacteria</taxon>
        <taxon>Bacillati</taxon>
        <taxon>Actinomycetota</taxon>
        <taxon>Actinomycetes</taxon>
        <taxon>Pseudonocardiales</taxon>
        <taxon>Pseudonocardiaceae</taxon>
    </lineage>
</organism>
<keyword evidence="4" id="KW-0378">Hydrolase</keyword>
<dbReference type="InterPro" id="IPR051396">
    <property type="entry name" value="Bact_Antivir_Def_Nuclease"/>
</dbReference>
<name>A0ABV9SD83_9PSEU</name>
<reference evidence="5" key="1">
    <citation type="journal article" date="2019" name="Int. J. Syst. Evol. Microbiol.">
        <title>The Global Catalogue of Microorganisms (GCM) 10K type strain sequencing project: providing services to taxonomists for standard genome sequencing and annotation.</title>
        <authorList>
            <consortium name="The Broad Institute Genomics Platform"/>
            <consortium name="The Broad Institute Genome Sequencing Center for Infectious Disease"/>
            <person name="Wu L."/>
            <person name="Ma J."/>
        </authorList>
    </citation>
    <scope>NUCLEOTIDE SEQUENCE [LARGE SCALE GENOMIC DNA]</scope>
    <source>
        <strain evidence="5">ZS-22-S1</strain>
    </source>
</reference>
<dbReference type="InterPro" id="IPR034139">
    <property type="entry name" value="TOPRIM_OLD"/>
</dbReference>
<dbReference type="InterPro" id="IPR027417">
    <property type="entry name" value="P-loop_NTPase"/>
</dbReference>
<dbReference type="PANTHER" id="PTHR43581:SF4">
    <property type="entry name" value="ATP_GTP PHOSPHATASE"/>
    <property type="match status" value="1"/>
</dbReference>
<keyword evidence="4" id="KW-0255">Endonuclease</keyword>
<proteinExistence type="predicted"/>
<dbReference type="Pfam" id="PF20469">
    <property type="entry name" value="OLD-like_TOPRIM"/>
    <property type="match status" value="1"/>
</dbReference>
<dbReference type="Gene3D" id="3.40.50.300">
    <property type="entry name" value="P-loop containing nucleotide triphosphate hydrolases"/>
    <property type="match status" value="1"/>
</dbReference>
<dbReference type="PANTHER" id="PTHR43581">
    <property type="entry name" value="ATP/GTP PHOSPHATASE"/>
    <property type="match status" value="1"/>
</dbReference>
<evidence type="ECO:0000313" key="4">
    <source>
        <dbReference type="EMBL" id="MFC4859302.1"/>
    </source>
</evidence>
<dbReference type="SUPFAM" id="SSF52540">
    <property type="entry name" value="P-loop containing nucleoside triphosphate hydrolases"/>
    <property type="match status" value="1"/>
</dbReference>
<evidence type="ECO:0000259" key="2">
    <source>
        <dbReference type="Pfam" id="PF13304"/>
    </source>
</evidence>
<evidence type="ECO:0000256" key="1">
    <source>
        <dbReference type="SAM" id="MobiDB-lite"/>
    </source>
</evidence>